<evidence type="ECO:0000313" key="1">
    <source>
        <dbReference type="EMBL" id="CAB4999186.1"/>
    </source>
</evidence>
<accession>A0A6J7P142</accession>
<organism evidence="1">
    <name type="scientific">freshwater metagenome</name>
    <dbReference type="NCBI Taxonomy" id="449393"/>
    <lineage>
        <taxon>unclassified sequences</taxon>
        <taxon>metagenomes</taxon>
        <taxon>ecological metagenomes</taxon>
    </lineage>
</organism>
<protein>
    <submittedName>
        <fullName evidence="1">Unannotated protein</fullName>
    </submittedName>
</protein>
<gene>
    <name evidence="1" type="ORF">UFOPK3992_00528</name>
</gene>
<dbReference type="AlphaFoldDB" id="A0A6J7P142"/>
<reference evidence="1" key="1">
    <citation type="submission" date="2020-05" db="EMBL/GenBank/DDBJ databases">
        <authorList>
            <person name="Chiriac C."/>
            <person name="Salcher M."/>
            <person name="Ghai R."/>
            <person name="Kavagutti S V."/>
        </authorList>
    </citation>
    <scope>NUCLEOTIDE SEQUENCE</scope>
</reference>
<dbReference type="EMBL" id="CAFBOZ010000056">
    <property type="protein sequence ID" value="CAB4999186.1"/>
    <property type="molecule type" value="Genomic_DNA"/>
</dbReference>
<sequence length="55" mass="5753">MVLASALAYFFQTCSGTTYDQAGTVGPLVGVGDFHTRVRSSGVSKVVPSGKYPLK</sequence>
<name>A0A6J7P142_9ZZZZ</name>
<proteinExistence type="predicted"/>